<dbReference type="SUPFAM" id="SSF53474">
    <property type="entry name" value="alpha/beta-Hydrolases"/>
    <property type="match status" value="1"/>
</dbReference>
<dbReference type="GO" id="GO:0047372">
    <property type="term" value="F:monoacylglycerol lipase activity"/>
    <property type="evidence" value="ECO:0007669"/>
    <property type="project" value="TreeGrafter"/>
</dbReference>
<dbReference type="AlphaFoldDB" id="A0A0D6EMW7"/>
<dbReference type="Gene3D" id="3.40.50.1820">
    <property type="entry name" value="alpha/beta hydrolase"/>
    <property type="match status" value="1"/>
</dbReference>
<dbReference type="GO" id="GO:0004622">
    <property type="term" value="F:phosphatidylcholine lysophospholipase activity"/>
    <property type="evidence" value="ECO:0007669"/>
    <property type="project" value="TreeGrafter"/>
</dbReference>
<dbReference type="PANTHER" id="PTHR12277:SF194">
    <property type="entry name" value="FI04476P"/>
    <property type="match status" value="1"/>
</dbReference>
<proteinExistence type="predicted"/>
<accession>A0A0D6EMW7</accession>
<reference evidence="2" key="1">
    <citation type="submission" date="2015-02" db="EMBL/GenBank/DDBJ databases">
        <authorList>
            <person name="Gon?alves P."/>
        </authorList>
    </citation>
    <scope>NUCLEOTIDE SEQUENCE [LARGE SCALE GENOMIC DNA]</scope>
</reference>
<dbReference type="Proteomes" id="UP000243876">
    <property type="component" value="Unassembled WGS sequence"/>
</dbReference>
<dbReference type="OrthoDB" id="446723at2759"/>
<dbReference type="GO" id="GO:0052651">
    <property type="term" value="P:monoacylglycerol catabolic process"/>
    <property type="evidence" value="ECO:0007669"/>
    <property type="project" value="TreeGrafter"/>
</dbReference>
<protein>
    <submittedName>
        <fullName evidence="1">SPOSA6832_02911-mRNA-1:cds</fullName>
    </submittedName>
</protein>
<organism evidence="1 2">
    <name type="scientific">Sporidiobolus salmonicolor</name>
    <name type="common">Yeast-like fungus</name>
    <name type="synonym">Sporobolomyces salmonicolor</name>
    <dbReference type="NCBI Taxonomy" id="5005"/>
    <lineage>
        <taxon>Eukaryota</taxon>
        <taxon>Fungi</taxon>
        <taxon>Dikarya</taxon>
        <taxon>Basidiomycota</taxon>
        <taxon>Pucciniomycotina</taxon>
        <taxon>Microbotryomycetes</taxon>
        <taxon>Sporidiobolales</taxon>
        <taxon>Sporidiobolaceae</taxon>
        <taxon>Sporobolomyces</taxon>
    </lineage>
</organism>
<name>A0A0D6EMW7_SPOSA</name>
<evidence type="ECO:0000313" key="2">
    <source>
        <dbReference type="Proteomes" id="UP000243876"/>
    </source>
</evidence>
<dbReference type="GO" id="GO:0005789">
    <property type="term" value="C:endoplasmic reticulum membrane"/>
    <property type="evidence" value="ECO:0007669"/>
    <property type="project" value="TreeGrafter"/>
</dbReference>
<sequence>MGFLRKAHRWLALPLALYLAFVAILIAEPAQRSLIYLHKVPLPWRCHYDNPELHGFSPGKVMPFTLTTVDGARLGAWHVLPTDIYENAVEKYGVPDHGPLPAELFDGALKSPEHPTVVYMHGNAGTRCQGNRLQVGRHMSNMGLNFVIIDYRHEGLLIDARRAFDYVHVDKKVPASQIVISGQSLGTGVSAGLAARLADEGITPRAVILVAPFSSIASLLETYRLGNIIPILSPLRPFPWLLNALLGFLRTRFDTKNVIEKIASPLLILHAQDDPVIPFSHSRALSEHLLGPLLSSQPASAEQEVEAIRKHLVKETKAGGWGTVSRYDRGEGKGEVVWAEARKGGHTEVATSEYALKLMQALIFKEKVSA</sequence>
<dbReference type="GO" id="GO:0006660">
    <property type="term" value="P:phosphatidylserine catabolic process"/>
    <property type="evidence" value="ECO:0007669"/>
    <property type="project" value="TreeGrafter"/>
</dbReference>
<keyword evidence="2" id="KW-1185">Reference proteome</keyword>
<gene>
    <name evidence="1" type="primary">SPOSA6832_02911</name>
</gene>
<evidence type="ECO:0000313" key="1">
    <source>
        <dbReference type="EMBL" id="CEQ41221.1"/>
    </source>
</evidence>
<dbReference type="PANTHER" id="PTHR12277">
    <property type="entry name" value="ALPHA/BETA HYDROLASE DOMAIN-CONTAINING PROTEIN"/>
    <property type="match status" value="1"/>
</dbReference>
<dbReference type="EMBL" id="CENE01000012">
    <property type="protein sequence ID" value="CEQ41221.1"/>
    <property type="molecule type" value="Genomic_DNA"/>
</dbReference>
<dbReference type="InterPro" id="IPR029058">
    <property type="entry name" value="AB_hydrolase_fold"/>
</dbReference>